<sequence length="261" mass="30767">MSLLSILRLPTKLRRRARRNRMQTLFFLFFLAFLLFAPFYLIYKPPAALIRHFARKWPDVLFEVETKKKIIALTIDDAPSVYTRQIMELLRANDAKATFFVIGSQVEGREERLRELVRNGNELGNHAMHDEPSRSLSDQKLESEIYEVRQMLRDAYDKEGIEPPNNYFRPGSGFFSDRMRRLVDRLGYRIVLGGVYPHDPQIPYWWINAKHILSMLRPGAIIICHDRRSWTVPMLKKLLPEAKRRGYQFVTVTELLKEVES</sequence>
<dbReference type="Proteomes" id="UP000233524">
    <property type="component" value="Unassembled WGS sequence"/>
</dbReference>
<dbReference type="InterPro" id="IPR011330">
    <property type="entry name" value="Glyco_hydro/deAcase_b/a-brl"/>
</dbReference>
<dbReference type="SUPFAM" id="SSF88713">
    <property type="entry name" value="Glycoside hydrolase/deacetylase"/>
    <property type="match status" value="1"/>
</dbReference>
<dbReference type="Gene3D" id="3.20.20.370">
    <property type="entry name" value="Glycoside hydrolase/deacetylase"/>
    <property type="match status" value="1"/>
</dbReference>
<evidence type="ECO:0000256" key="5">
    <source>
        <dbReference type="ARBA" id="ARBA00048494"/>
    </source>
</evidence>
<accession>A0A2N3NDU2</accession>
<dbReference type="GO" id="GO:0009272">
    <property type="term" value="P:fungal-type cell wall biogenesis"/>
    <property type="evidence" value="ECO:0007669"/>
    <property type="project" value="UniProtKB-ARBA"/>
</dbReference>
<comment type="caution">
    <text evidence="7">The sequence shown here is derived from an EMBL/GenBank/DDBJ whole genome shotgun (WGS) entry which is preliminary data.</text>
</comment>
<dbReference type="EMBL" id="NLAX01000008">
    <property type="protein sequence ID" value="PKS10594.1"/>
    <property type="molecule type" value="Genomic_DNA"/>
</dbReference>
<dbReference type="EC" id="3.5.1.41" evidence="4"/>
<gene>
    <name evidence="7" type="ORF">jhhlp_002348</name>
</gene>
<dbReference type="PROSITE" id="PS51677">
    <property type="entry name" value="NODB"/>
    <property type="match status" value="1"/>
</dbReference>
<dbReference type="Pfam" id="PF01522">
    <property type="entry name" value="Polysacc_deac_1"/>
    <property type="match status" value="1"/>
</dbReference>
<evidence type="ECO:0000256" key="4">
    <source>
        <dbReference type="ARBA" id="ARBA00024056"/>
    </source>
</evidence>
<comment type="catalytic activity">
    <reaction evidence="5">
        <text>[(1-&gt;4)-N-acetyl-beta-D-glucosaminyl](n) + n H2O = chitosan + n acetate</text>
        <dbReference type="Rhea" id="RHEA:10464"/>
        <dbReference type="Rhea" id="RHEA-COMP:9593"/>
        <dbReference type="Rhea" id="RHEA-COMP:9597"/>
        <dbReference type="ChEBI" id="CHEBI:15377"/>
        <dbReference type="ChEBI" id="CHEBI:17029"/>
        <dbReference type="ChEBI" id="CHEBI:30089"/>
        <dbReference type="ChEBI" id="CHEBI:57704"/>
        <dbReference type="EC" id="3.5.1.41"/>
    </reaction>
    <physiologicalReaction direction="left-to-right" evidence="5">
        <dbReference type="Rhea" id="RHEA:10465"/>
    </physiologicalReaction>
</comment>
<comment type="cofactor">
    <cofactor evidence="1">
        <name>Co(2+)</name>
        <dbReference type="ChEBI" id="CHEBI:48828"/>
    </cofactor>
</comment>
<feature type="domain" description="NodB homology" evidence="6">
    <location>
        <begin position="69"/>
        <end position="250"/>
    </location>
</feature>
<dbReference type="VEuPathDB" id="FungiDB:jhhlp_002348"/>
<proteinExistence type="predicted"/>
<dbReference type="AlphaFoldDB" id="A0A2N3NDU2"/>
<reference evidence="7 8" key="1">
    <citation type="journal article" date="2017" name="G3 (Bethesda)">
        <title>First Draft Genome Sequence of the Pathogenic Fungus Lomentospora prolificans (Formerly Scedosporium prolificans).</title>
        <authorList>
            <person name="Luo R."/>
            <person name="Zimin A."/>
            <person name="Workman R."/>
            <person name="Fan Y."/>
            <person name="Pertea G."/>
            <person name="Grossman N."/>
            <person name="Wear M.P."/>
            <person name="Jia B."/>
            <person name="Miller H."/>
            <person name="Casadevall A."/>
            <person name="Timp W."/>
            <person name="Zhang S.X."/>
            <person name="Salzberg S.L."/>
        </authorList>
    </citation>
    <scope>NUCLEOTIDE SEQUENCE [LARGE SCALE GENOMIC DNA]</scope>
    <source>
        <strain evidence="7 8">JHH-5317</strain>
    </source>
</reference>
<evidence type="ECO:0000259" key="6">
    <source>
        <dbReference type="PROSITE" id="PS51677"/>
    </source>
</evidence>
<keyword evidence="8" id="KW-1185">Reference proteome</keyword>
<dbReference type="GO" id="GO:0005975">
    <property type="term" value="P:carbohydrate metabolic process"/>
    <property type="evidence" value="ECO:0007669"/>
    <property type="project" value="InterPro"/>
</dbReference>
<organism evidence="7 8">
    <name type="scientific">Lomentospora prolificans</name>
    <dbReference type="NCBI Taxonomy" id="41688"/>
    <lineage>
        <taxon>Eukaryota</taxon>
        <taxon>Fungi</taxon>
        <taxon>Dikarya</taxon>
        <taxon>Ascomycota</taxon>
        <taxon>Pezizomycotina</taxon>
        <taxon>Sordariomycetes</taxon>
        <taxon>Hypocreomycetidae</taxon>
        <taxon>Microascales</taxon>
        <taxon>Microascaceae</taxon>
        <taxon>Lomentospora</taxon>
    </lineage>
</organism>
<dbReference type="InParanoid" id="A0A2N3NDU2"/>
<dbReference type="GO" id="GO:0006032">
    <property type="term" value="P:chitin catabolic process"/>
    <property type="evidence" value="ECO:0007669"/>
    <property type="project" value="UniProtKB-KW"/>
</dbReference>
<evidence type="ECO:0000313" key="8">
    <source>
        <dbReference type="Proteomes" id="UP000233524"/>
    </source>
</evidence>
<keyword evidence="2" id="KW-0624">Polysaccharide degradation</keyword>
<dbReference type="PANTHER" id="PTHR10587:SF137">
    <property type="entry name" value="4-DEOXY-4-FORMAMIDO-L-ARABINOSE-PHOSPHOUNDECAPRENOL DEFORMYLASE ARND-RELATED"/>
    <property type="match status" value="1"/>
</dbReference>
<keyword evidence="3" id="KW-0170">Cobalt</keyword>
<dbReference type="InterPro" id="IPR002509">
    <property type="entry name" value="NODB_dom"/>
</dbReference>
<name>A0A2N3NDU2_9PEZI</name>
<keyword evidence="2" id="KW-0146">Chitin degradation</keyword>
<dbReference type="GO" id="GO:0004099">
    <property type="term" value="F:chitin deacetylase activity"/>
    <property type="evidence" value="ECO:0007669"/>
    <property type="project" value="UniProtKB-EC"/>
</dbReference>
<evidence type="ECO:0000256" key="3">
    <source>
        <dbReference type="ARBA" id="ARBA00023285"/>
    </source>
</evidence>
<evidence type="ECO:0000256" key="1">
    <source>
        <dbReference type="ARBA" id="ARBA00001941"/>
    </source>
</evidence>
<protein>
    <recommendedName>
        <fullName evidence="4">chitin deacetylase</fullName>
        <ecNumber evidence="4">3.5.1.41</ecNumber>
    </recommendedName>
</protein>
<keyword evidence="2" id="KW-0119">Carbohydrate metabolism</keyword>
<dbReference type="CDD" id="cd10958">
    <property type="entry name" value="CE4_NodB_like_2"/>
    <property type="match status" value="1"/>
</dbReference>
<dbReference type="PANTHER" id="PTHR10587">
    <property type="entry name" value="GLYCOSYL TRANSFERASE-RELATED"/>
    <property type="match status" value="1"/>
</dbReference>
<dbReference type="InterPro" id="IPR050248">
    <property type="entry name" value="Polysacc_deacetylase_ArnD"/>
</dbReference>
<dbReference type="STRING" id="41688.A0A2N3NDU2"/>
<evidence type="ECO:0000313" key="7">
    <source>
        <dbReference type="EMBL" id="PKS10594.1"/>
    </source>
</evidence>
<dbReference type="OrthoDB" id="407355at2759"/>
<evidence type="ECO:0000256" key="2">
    <source>
        <dbReference type="ARBA" id="ARBA00023024"/>
    </source>
</evidence>